<dbReference type="Proteomes" id="UP000534578">
    <property type="component" value="Unassembled WGS sequence"/>
</dbReference>
<reference evidence="2 3" key="1">
    <citation type="submission" date="2020-07" db="EMBL/GenBank/DDBJ databases">
        <title>Description of Limosilactobacillus balticus sp. nov., Limosilactobacillus agrestis sp. nov., Limosilactobacillus albertensis sp. nov., Limosilactobacillus rudii sp. nov., Limosilactobacillus fastidiosus sp. nov., five novel Limosilactobacillus species isolated from the vertebrate gastrointestinal tract, and proposal of 6 subspecies of Limosilactobacillus reuteri adapted to the gastrointestinal tract of specific vertebrate hosts.</title>
        <authorList>
            <person name="Li F."/>
            <person name="Cheng C."/>
            <person name="Zheng J."/>
            <person name="Quevedo R.M."/>
            <person name="Li J."/>
            <person name="Roos S."/>
            <person name="Gaenzle M.G."/>
            <person name="Walter J."/>
        </authorList>
    </citation>
    <scope>NUCLEOTIDE SEQUENCE [LARGE SCALE GENOMIC DNA]</scope>
    <source>
        <strain evidence="2 3">BG-MG3-A</strain>
    </source>
</reference>
<proteinExistence type="predicted"/>
<organism evidence="2 3">
    <name type="scientific">Limosilactobacillus agrestis</name>
    <dbReference type="NCBI Taxonomy" id="2759748"/>
    <lineage>
        <taxon>Bacteria</taxon>
        <taxon>Bacillati</taxon>
        <taxon>Bacillota</taxon>
        <taxon>Bacilli</taxon>
        <taxon>Lactobacillales</taxon>
        <taxon>Lactobacillaceae</taxon>
        <taxon>Limosilactobacillus</taxon>
    </lineage>
</organism>
<accession>A0A7W3UH04</accession>
<evidence type="ECO:0000256" key="1">
    <source>
        <dbReference type="SAM" id="MobiDB-lite"/>
    </source>
</evidence>
<sequence length="64" mass="6792">MDNNQTENVMVAVDGSSVPKGKKLSKGDQVTIKGTGGSKQSTPSDMTSGQNIPYMDCKETVEIQ</sequence>
<dbReference type="AlphaFoldDB" id="A0A7W3UH04"/>
<gene>
    <name evidence="2" type="ORF">H5R92_00905</name>
</gene>
<protein>
    <submittedName>
        <fullName evidence="2">Uncharacterized protein</fullName>
    </submittedName>
</protein>
<name>A0A7W3UH04_9LACO</name>
<comment type="caution">
    <text evidence="2">The sequence shown here is derived from an EMBL/GenBank/DDBJ whole genome shotgun (WGS) entry which is preliminary data.</text>
</comment>
<evidence type="ECO:0000313" key="3">
    <source>
        <dbReference type="Proteomes" id="UP000534578"/>
    </source>
</evidence>
<feature type="compositionally biased region" description="Polar residues" evidence="1">
    <location>
        <begin position="38"/>
        <end position="51"/>
    </location>
</feature>
<dbReference type="EMBL" id="JACIVE010000016">
    <property type="protein sequence ID" value="MBB1094780.1"/>
    <property type="molecule type" value="Genomic_DNA"/>
</dbReference>
<evidence type="ECO:0000313" key="2">
    <source>
        <dbReference type="EMBL" id="MBB1094780.1"/>
    </source>
</evidence>
<dbReference type="RefSeq" id="WP_182577758.1">
    <property type="nucleotide sequence ID" value="NZ_JACIVE010000016.1"/>
</dbReference>
<feature type="region of interest" description="Disordered" evidence="1">
    <location>
        <begin position="14"/>
        <end position="64"/>
    </location>
</feature>